<dbReference type="InterPro" id="IPR051199">
    <property type="entry name" value="LPS_LOS_Heptosyltrfase"/>
</dbReference>
<accession>A0A1S1NCF8</accession>
<proteinExistence type="predicted"/>
<dbReference type="CDD" id="cd03789">
    <property type="entry name" value="GT9_LPS_heptosyltransferase"/>
    <property type="match status" value="1"/>
</dbReference>
<organism evidence="3 4">
    <name type="scientific">Pseudoalteromonas byunsanensis</name>
    <dbReference type="NCBI Taxonomy" id="327939"/>
    <lineage>
        <taxon>Bacteria</taxon>
        <taxon>Pseudomonadati</taxon>
        <taxon>Pseudomonadota</taxon>
        <taxon>Gammaproteobacteria</taxon>
        <taxon>Alteromonadales</taxon>
        <taxon>Pseudoalteromonadaceae</taxon>
        <taxon>Pseudoalteromonas</taxon>
    </lineage>
</organism>
<dbReference type="Gene3D" id="3.40.50.2000">
    <property type="entry name" value="Glycogen Phosphorylase B"/>
    <property type="match status" value="2"/>
</dbReference>
<dbReference type="EMBL" id="MNAN01000027">
    <property type="protein sequence ID" value="OHU96401.1"/>
    <property type="molecule type" value="Genomic_DNA"/>
</dbReference>
<evidence type="ECO:0000313" key="4">
    <source>
        <dbReference type="Proteomes" id="UP000180253"/>
    </source>
</evidence>
<evidence type="ECO:0000256" key="2">
    <source>
        <dbReference type="ARBA" id="ARBA00022679"/>
    </source>
</evidence>
<dbReference type="GO" id="GO:0008713">
    <property type="term" value="F:ADP-heptose-lipopolysaccharide heptosyltransferase activity"/>
    <property type="evidence" value="ECO:0007669"/>
    <property type="project" value="TreeGrafter"/>
</dbReference>
<dbReference type="GO" id="GO:0009244">
    <property type="term" value="P:lipopolysaccharide core region biosynthetic process"/>
    <property type="evidence" value="ECO:0007669"/>
    <property type="project" value="TreeGrafter"/>
</dbReference>
<dbReference type="RefSeq" id="WP_070991257.1">
    <property type="nucleotide sequence ID" value="NZ_CBCSHD010000003.1"/>
</dbReference>
<dbReference type="STRING" id="327939.BIW53_06450"/>
<keyword evidence="4" id="KW-1185">Reference proteome</keyword>
<sequence>MKQLQTNQVSGAILVVLPKFIGDAINTLPAVAMLRELYPNNDIHLLARPYMCDIFVRDTQYRINIIRDTRYDKEDKQSTFALAKSLKQYQFSMAVLLRGSLSEAVVCKLAGIRFVLGYKQNGRSPLLSHGLKLNQNHHYIHRYCQLINDCHNKPFEQYGLPQLSYEHTDKVVADSKKTPIAVYFGGKNKGPRHYPLALAKQALIALSEQVDAHFYLVGDPSETTDNQQLYDALQTQHITVTDLTGKTSLVELVDCIAACNLMISIDSGPMHMAAAVATPCVAVVGFGTSPWSVVAPKNQQFLALTSQSCSLSEEKIIEQIRPTAIAAACTQLLKECSKS</sequence>
<reference evidence="3 4" key="1">
    <citation type="submission" date="2016-10" db="EMBL/GenBank/DDBJ databases">
        <title>Pseudoalteromonas amylolytica sp. nov., isolated from the surface seawater.</title>
        <authorList>
            <person name="Wu Y.-H."/>
            <person name="Cheng H."/>
            <person name="Jin X.-B."/>
            <person name="Wang C.-S."/>
            <person name="Xu X.-W."/>
        </authorList>
    </citation>
    <scope>NUCLEOTIDE SEQUENCE [LARGE SCALE GENOMIC DNA]</scope>
    <source>
        <strain evidence="3 4">JCM 12483</strain>
    </source>
</reference>
<evidence type="ECO:0000256" key="1">
    <source>
        <dbReference type="ARBA" id="ARBA00022676"/>
    </source>
</evidence>
<keyword evidence="2 3" id="KW-0808">Transferase</keyword>
<name>A0A1S1NCF8_9GAMM</name>
<dbReference type="GO" id="GO:0005829">
    <property type="term" value="C:cytosol"/>
    <property type="evidence" value="ECO:0007669"/>
    <property type="project" value="TreeGrafter"/>
</dbReference>
<dbReference type="SUPFAM" id="SSF53756">
    <property type="entry name" value="UDP-Glycosyltransferase/glycogen phosphorylase"/>
    <property type="match status" value="1"/>
</dbReference>
<dbReference type="AlphaFoldDB" id="A0A1S1NCF8"/>
<evidence type="ECO:0000313" key="3">
    <source>
        <dbReference type="EMBL" id="OHU96401.1"/>
    </source>
</evidence>
<protein>
    <submittedName>
        <fullName evidence="3">Glycosyl transferase</fullName>
    </submittedName>
</protein>
<comment type="caution">
    <text evidence="3">The sequence shown here is derived from an EMBL/GenBank/DDBJ whole genome shotgun (WGS) entry which is preliminary data.</text>
</comment>
<dbReference type="Proteomes" id="UP000180253">
    <property type="component" value="Unassembled WGS sequence"/>
</dbReference>
<keyword evidence="1" id="KW-0328">Glycosyltransferase</keyword>
<dbReference type="OrthoDB" id="9797795at2"/>
<dbReference type="InterPro" id="IPR002201">
    <property type="entry name" value="Glyco_trans_9"/>
</dbReference>
<dbReference type="Pfam" id="PF01075">
    <property type="entry name" value="Glyco_transf_9"/>
    <property type="match status" value="1"/>
</dbReference>
<dbReference type="PANTHER" id="PTHR30160">
    <property type="entry name" value="TETRAACYLDISACCHARIDE 4'-KINASE-RELATED"/>
    <property type="match status" value="1"/>
</dbReference>
<dbReference type="PANTHER" id="PTHR30160:SF7">
    <property type="entry name" value="ADP-HEPTOSE--LPS HEPTOSYLTRANSFERASE 2"/>
    <property type="match status" value="1"/>
</dbReference>
<gene>
    <name evidence="3" type="ORF">BIW53_06450</name>
</gene>